<feature type="transmembrane region" description="Helical" evidence="2">
    <location>
        <begin position="57"/>
        <end position="78"/>
    </location>
</feature>
<keyword evidence="4" id="KW-1185">Reference proteome</keyword>
<reference evidence="3 4" key="1">
    <citation type="submission" date="2018-10" db="EMBL/GenBank/DDBJ databases">
        <title>Draft genome sequence of the microsporidian Tubulinosema ratisbonensis.</title>
        <authorList>
            <person name="Polonais V."/>
            <person name="Peyretaillade E."/>
            <person name="Niehus S."/>
            <person name="Wawrzyniak I."/>
            <person name="Franchet A."/>
            <person name="Gaspin C."/>
            <person name="Reichstadt M."/>
            <person name="Belser C."/>
            <person name="Labadie K."/>
            <person name="Delbac F."/>
            <person name="Ferrandon D."/>
        </authorList>
    </citation>
    <scope>NUCLEOTIDE SEQUENCE [LARGE SCALE GENOMIC DNA]</scope>
    <source>
        <strain evidence="3 4">Franzen</strain>
    </source>
</reference>
<keyword evidence="2" id="KW-0472">Membrane</keyword>
<dbReference type="AlphaFoldDB" id="A0A437APD7"/>
<gene>
    <name evidence="3" type="ORF">TUBRATIS_004410</name>
</gene>
<feature type="transmembrane region" description="Helical" evidence="2">
    <location>
        <begin position="90"/>
        <end position="107"/>
    </location>
</feature>
<evidence type="ECO:0000313" key="3">
    <source>
        <dbReference type="EMBL" id="RVD93040.1"/>
    </source>
</evidence>
<accession>A0A437APD7</accession>
<dbReference type="VEuPathDB" id="MicrosporidiaDB:TUBRATIS_004410"/>
<evidence type="ECO:0000256" key="2">
    <source>
        <dbReference type="SAM" id="Phobius"/>
    </source>
</evidence>
<feature type="transmembrane region" description="Helical" evidence="2">
    <location>
        <begin position="175"/>
        <end position="202"/>
    </location>
</feature>
<name>A0A437APD7_9MICR</name>
<feature type="transmembrane region" description="Helical" evidence="2">
    <location>
        <begin position="214"/>
        <end position="234"/>
    </location>
</feature>
<feature type="transmembrane region" description="Helical" evidence="2">
    <location>
        <begin position="127"/>
        <end position="144"/>
    </location>
</feature>
<keyword evidence="2" id="KW-1133">Transmembrane helix</keyword>
<proteinExistence type="predicted"/>
<feature type="transmembrane region" description="Helical" evidence="2">
    <location>
        <begin position="151"/>
        <end position="169"/>
    </location>
</feature>
<feature type="compositionally biased region" description="Low complexity" evidence="1">
    <location>
        <begin position="29"/>
        <end position="40"/>
    </location>
</feature>
<dbReference type="Proteomes" id="UP000282876">
    <property type="component" value="Unassembled WGS sequence"/>
</dbReference>
<sequence>MRSYPEKSLFLMSNLLRKSKLHFDRHGGSSKSQEKTTSSTIDIGNNKEPNTNTSKKIAMFNFFLSETAILLVNIFMFYPIQCVEIAHSTLVKYCCLLGVIILFRMGLTLECPDGSSCVPLEFFRIGLLYVFLAFNTFNANLSILNFYSHPYLHCFAIFICAISILGLFSGESSGAGIALANLFCFFFIISISMVFFIALLVFSNIYYVFVGHPLTFALSLLSLFLLMIGPYKLWNNKVDPCAPILQYIYCMIIISFVNNCGMAIKQTAEILARS</sequence>
<feature type="transmembrane region" description="Helical" evidence="2">
    <location>
        <begin position="246"/>
        <end position="264"/>
    </location>
</feature>
<keyword evidence="2" id="KW-0812">Transmembrane</keyword>
<protein>
    <submittedName>
        <fullName evidence="3">Uncharacterized protein</fullName>
    </submittedName>
</protein>
<evidence type="ECO:0000256" key="1">
    <source>
        <dbReference type="SAM" id="MobiDB-lite"/>
    </source>
</evidence>
<evidence type="ECO:0000313" key="4">
    <source>
        <dbReference type="Proteomes" id="UP000282876"/>
    </source>
</evidence>
<comment type="caution">
    <text evidence="3">The sequence shown here is derived from an EMBL/GenBank/DDBJ whole genome shotgun (WGS) entry which is preliminary data.</text>
</comment>
<dbReference type="EMBL" id="RCSS01000097">
    <property type="protein sequence ID" value="RVD93040.1"/>
    <property type="molecule type" value="Genomic_DNA"/>
</dbReference>
<feature type="region of interest" description="Disordered" evidence="1">
    <location>
        <begin position="23"/>
        <end position="48"/>
    </location>
</feature>
<organism evidence="3 4">
    <name type="scientific">Tubulinosema ratisbonensis</name>
    <dbReference type="NCBI Taxonomy" id="291195"/>
    <lineage>
        <taxon>Eukaryota</taxon>
        <taxon>Fungi</taxon>
        <taxon>Fungi incertae sedis</taxon>
        <taxon>Microsporidia</taxon>
        <taxon>Tubulinosematoidea</taxon>
        <taxon>Tubulinosematidae</taxon>
        <taxon>Tubulinosema</taxon>
    </lineage>
</organism>